<dbReference type="Proteomes" id="UP000030907">
    <property type="component" value="Chromosome"/>
</dbReference>
<dbReference type="Gene3D" id="1.10.357.10">
    <property type="entry name" value="Tetracycline Repressor, domain 2"/>
    <property type="match status" value="1"/>
</dbReference>
<dbReference type="FunFam" id="1.10.10.60:FF:000141">
    <property type="entry name" value="TetR family transcriptional regulator"/>
    <property type="match status" value="1"/>
</dbReference>
<keyword evidence="1" id="KW-0805">Transcription regulation</keyword>
<feature type="domain" description="HTH tetR-type" evidence="5">
    <location>
        <begin position="16"/>
        <end position="76"/>
    </location>
</feature>
<dbReference type="InterPro" id="IPR001647">
    <property type="entry name" value="HTH_TetR"/>
</dbReference>
<dbReference type="InterPro" id="IPR050109">
    <property type="entry name" value="HTH-type_TetR-like_transc_reg"/>
</dbReference>
<evidence type="ECO:0000256" key="4">
    <source>
        <dbReference type="PROSITE-ProRule" id="PRU00335"/>
    </source>
</evidence>
<organism evidence="6 7">
    <name type="scientific">Sphingopyxis fribergensis</name>
    <dbReference type="NCBI Taxonomy" id="1515612"/>
    <lineage>
        <taxon>Bacteria</taxon>
        <taxon>Pseudomonadati</taxon>
        <taxon>Pseudomonadota</taxon>
        <taxon>Alphaproteobacteria</taxon>
        <taxon>Sphingomonadales</taxon>
        <taxon>Sphingomonadaceae</taxon>
        <taxon>Sphingopyxis</taxon>
    </lineage>
</organism>
<keyword evidence="7" id="KW-1185">Reference proteome</keyword>
<dbReference type="AlphaFoldDB" id="A0A0A7PMH0"/>
<dbReference type="Pfam" id="PF00440">
    <property type="entry name" value="TetR_N"/>
    <property type="match status" value="1"/>
</dbReference>
<reference evidence="6 7" key="1">
    <citation type="journal article" date="2015" name="Int. J. Syst. Evol. Microbiol.">
        <title>Description of Sphingopyxis fribergensis sp. nov. - a soil bacterium with the ability to degrade styrene and phenylacetic acid.</title>
        <authorList>
            <person name="Oelschlagel M."/>
            <person name="Ruckert C."/>
            <person name="Kalinowski J."/>
            <person name="Schmidt G."/>
            <person name="Schlomann M."/>
            <person name="Tischler D."/>
        </authorList>
    </citation>
    <scope>NUCLEOTIDE SEQUENCE [LARGE SCALE GENOMIC DNA]</scope>
    <source>
        <strain evidence="6 7">Kp5.2</strain>
    </source>
</reference>
<dbReference type="GO" id="GO:0003700">
    <property type="term" value="F:DNA-binding transcription factor activity"/>
    <property type="evidence" value="ECO:0007669"/>
    <property type="project" value="TreeGrafter"/>
</dbReference>
<dbReference type="GO" id="GO:0000976">
    <property type="term" value="F:transcription cis-regulatory region binding"/>
    <property type="evidence" value="ECO:0007669"/>
    <property type="project" value="TreeGrafter"/>
</dbReference>
<proteinExistence type="predicted"/>
<name>A0A0A7PMH0_9SPHN</name>
<sequence>MTKKRSVGRPTREQAAAIDDEILAAARDVFCRDGFSDASMNEIAERIGASKLTLYRRFESKMGLLVAVIDRNIASLRAVMDETTVAQASALDALQQTAIRLFNFLTERDNLAFGLVIRAESARSPLLRERCANWISIMEAPLILLIIRSQEEGEITRHVNAPTLASILSDLIDGVAERLRNESSKLDSTDLQETFETRWKVFLAYAATR</sequence>
<keyword evidence="2 4" id="KW-0238">DNA-binding</keyword>
<dbReference type="PRINTS" id="PR00455">
    <property type="entry name" value="HTHTETR"/>
</dbReference>
<dbReference type="InterPro" id="IPR036271">
    <property type="entry name" value="Tet_transcr_reg_TetR-rel_C_sf"/>
</dbReference>
<dbReference type="RefSeq" id="WP_160292457.1">
    <property type="nucleotide sequence ID" value="NZ_CP009122.1"/>
</dbReference>
<evidence type="ECO:0000256" key="2">
    <source>
        <dbReference type="ARBA" id="ARBA00023125"/>
    </source>
</evidence>
<evidence type="ECO:0000313" key="6">
    <source>
        <dbReference type="EMBL" id="AJA11190.1"/>
    </source>
</evidence>
<evidence type="ECO:0000313" key="7">
    <source>
        <dbReference type="Proteomes" id="UP000030907"/>
    </source>
</evidence>
<dbReference type="EMBL" id="CP009122">
    <property type="protein sequence ID" value="AJA11190.1"/>
    <property type="molecule type" value="Genomic_DNA"/>
</dbReference>
<feature type="DNA-binding region" description="H-T-H motif" evidence="4">
    <location>
        <begin position="39"/>
        <end position="58"/>
    </location>
</feature>
<dbReference type="KEGG" id="sphk:SKP52_21680"/>
<dbReference type="STRING" id="1515612.SKP52_21680"/>
<dbReference type="SUPFAM" id="SSF46689">
    <property type="entry name" value="Homeodomain-like"/>
    <property type="match status" value="1"/>
</dbReference>
<evidence type="ECO:0000256" key="3">
    <source>
        <dbReference type="ARBA" id="ARBA00023163"/>
    </source>
</evidence>
<dbReference type="HOGENOM" id="CLU_069356_27_1_5"/>
<evidence type="ECO:0000259" key="5">
    <source>
        <dbReference type="PROSITE" id="PS50977"/>
    </source>
</evidence>
<gene>
    <name evidence="6" type="ORF">SKP52_21680</name>
</gene>
<dbReference type="SUPFAM" id="SSF48498">
    <property type="entry name" value="Tetracyclin repressor-like, C-terminal domain"/>
    <property type="match status" value="1"/>
</dbReference>
<dbReference type="PROSITE" id="PS50977">
    <property type="entry name" value="HTH_TETR_2"/>
    <property type="match status" value="1"/>
</dbReference>
<dbReference type="PANTHER" id="PTHR30055">
    <property type="entry name" value="HTH-TYPE TRANSCRIPTIONAL REGULATOR RUTR"/>
    <property type="match status" value="1"/>
</dbReference>
<dbReference type="InterPro" id="IPR009057">
    <property type="entry name" value="Homeodomain-like_sf"/>
</dbReference>
<protein>
    <recommendedName>
        <fullName evidence="5">HTH tetR-type domain-containing protein</fullName>
    </recommendedName>
</protein>
<accession>A0A0A7PMH0</accession>
<dbReference type="PANTHER" id="PTHR30055:SF234">
    <property type="entry name" value="HTH-TYPE TRANSCRIPTIONAL REGULATOR BETI"/>
    <property type="match status" value="1"/>
</dbReference>
<keyword evidence="3" id="KW-0804">Transcription</keyword>
<evidence type="ECO:0000256" key="1">
    <source>
        <dbReference type="ARBA" id="ARBA00023015"/>
    </source>
</evidence>